<proteinExistence type="predicted"/>
<dbReference type="Proteomes" id="UP001374584">
    <property type="component" value="Unassembled WGS sequence"/>
</dbReference>
<name>A0AAN9R029_PHACN</name>
<protein>
    <submittedName>
        <fullName evidence="1">Uncharacterized protein</fullName>
    </submittedName>
</protein>
<reference evidence="1 2" key="1">
    <citation type="submission" date="2024-01" db="EMBL/GenBank/DDBJ databases">
        <title>The genomes of 5 underutilized Papilionoideae crops provide insights into root nodulation and disease resistanc.</title>
        <authorList>
            <person name="Jiang F."/>
        </authorList>
    </citation>
    <scope>NUCLEOTIDE SEQUENCE [LARGE SCALE GENOMIC DNA]</scope>
    <source>
        <strain evidence="1">JINMINGXINNONG_FW02</strain>
        <tissue evidence="1">Leaves</tissue>
    </source>
</reference>
<keyword evidence="2" id="KW-1185">Reference proteome</keyword>
<evidence type="ECO:0000313" key="2">
    <source>
        <dbReference type="Proteomes" id="UP001374584"/>
    </source>
</evidence>
<comment type="caution">
    <text evidence="1">The sequence shown here is derived from an EMBL/GenBank/DDBJ whole genome shotgun (WGS) entry which is preliminary data.</text>
</comment>
<evidence type="ECO:0000313" key="1">
    <source>
        <dbReference type="EMBL" id="KAK7357095.1"/>
    </source>
</evidence>
<dbReference type="AlphaFoldDB" id="A0AAN9R029"/>
<gene>
    <name evidence="1" type="ORF">VNO80_16378</name>
</gene>
<dbReference type="EMBL" id="JAYMYR010000006">
    <property type="protein sequence ID" value="KAK7357095.1"/>
    <property type="molecule type" value="Genomic_DNA"/>
</dbReference>
<accession>A0AAN9R029</accession>
<sequence>MGVGVRNKGMMQGQVLEFNRHSQSLIRVSGKNGVCQTTPREGFFIPLFSQETNTSLPNLYVFFPLCVSIHSLRAKMKKNKGKEVVVGVEERKVVWSVLHTNRVSHQKKILMDGERAVE</sequence>
<organism evidence="1 2">
    <name type="scientific">Phaseolus coccineus</name>
    <name type="common">Scarlet runner bean</name>
    <name type="synonym">Phaseolus multiflorus</name>
    <dbReference type="NCBI Taxonomy" id="3886"/>
    <lineage>
        <taxon>Eukaryota</taxon>
        <taxon>Viridiplantae</taxon>
        <taxon>Streptophyta</taxon>
        <taxon>Embryophyta</taxon>
        <taxon>Tracheophyta</taxon>
        <taxon>Spermatophyta</taxon>
        <taxon>Magnoliopsida</taxon>
        <taxon>eudicotyledons</taxon>
        <taxon>Gunneridae</taxon>
        <taxon>Pentapetalae</taxon>
        <taxon>rosids</taxon>
        <taxon>fabids</taxon>
        <taxon>Fabales</taxon>
        <taxon>Fabaceae</taxon>
        <taxon>Papilionoideae</taxon>
        <taxon>50 kb inversion clade</taxon>
        <taxon>NPAAA clade</taxon>
        <taxon>indigoferoid/millettioid clade</taxon>
        <taxon>Phaseoleae</taxon>
        <taxon>Phaseolus</taxon>
    </lineage>
</organism>